<dbReference type="GO" id="GO:0031123">
    <property type="term" value="P:RNA 3'-end processing"/>
    <property type="evidence" value="ECO:0007669"/>
    <property type="project" value="TreeGrafter"/>
</dbReference>
<accession>A0AAD1YCP2</accession>
<keyword evidence="2" id="KW-1185">Reference proteome</keyword>
<protein>
    <submittedName>
        <fullName evidence="1">Uncharacterized protein</fullName>
    </submittedName>
</protein>
<comment type="caution">
    <text evidence="1">The sequence shown here is derived from an EMBL/GenBank/DDBJ whole genome shotgun (WGS) entry which is preliminary data.</text>
</comment>
<gene>
    <name evidence="1" type="ORF">ECRASSUSDP1_LOCUS28916</name>
</gene>
<dbReference type="Proteomes" id="UP001295684">
    <property type="component" value="Unassembled WGS sequence"/>
</dbReference>
<dbReference type="GO" id="GO:0016779">
    <property type="term" value="F:nucleotidyltransferase activity"/>
    <property type="evidence" value="ECO:0007669"/>
    <property type="project" value="TreeGrafter"/>
</dbReference>
<reference evidence="1" key="1">
    <citation type="submission" date="2023-07" db="EMBL/GenBank/DDBJ databases">
        <authorList>
            <consortium name="AG Swart"/>
            <person name="Singh M."/>
            <person name="Singh A."/>
            <person name="Seah K."/>
            <person name="Emmerich C."/>
        </authorList>
    </citation>
    <scope>NUCLEOTIDE SEQUENCE</scope>
    <source>
        <strain evidence="1">DP1</strain>
    </source>
</reference>
<dbReference type="EMBL" id="CAMPGE010029800">
    <property type="protein sequence ID" value="CAI2387287.1"/>
    <property type="molecule type" value="Genomic_DNA"/>
</dbReference>
<name>A0AAD1YCP2_EUPCR</name>
<dbReference type="AlphaFoldDB" id="A0AAD1YCP2"/>
<sequence length="307" mass="35700">MYDFNEHSCYSLILRLFKKKSNHIDLACILTKNCMTHPYCYSDELRGMLDKKYGQNIWENNSFRRIPLLQATLADDTEIEITFNNITGLLNSEYVRTLAEIDSRFHKLGYFIKHFVSSRQIFDSDTKKLNSFSLICMLIVFLQDKCSPPVLPRIINMGSSVEGKELISPSYITVGDGSQNPNNYDYKVLESSLDFNFEYDHEEIQSFMKLEVNQDSVSELFKKFVHFYFGGGGFDPIHDVVNTREGKIQKIRSLGSTLDKRIKKKLDEACIAVLDPFDMSYCPSSNFELYSWTRKKSMIKKMVQFIR</sequence>
<evidence type="ECO:0000313" key="2">
    <source>
        <dbReference type="Proteomes" id="UP001295684"/>
    </source>
</evidence>
<organism evidence="1 2">
    <name type="scientific">Euplotes crassus</name>
    <dbReference type="NCBI Taxonomy" id="5936"/>
    <lineage>
        <taxon>Eukaryota</taxon>
        <taxon>Sar</taxon>
        <taxon>Alveolata</taxon>
        <taxon>Ciliophora</taxon>
        <taxon>Intramacronucleata</taxon>
        <taxon>Spirotrichea</taxon>
        <taxon>Hypotrichia</taxon>
        <taxon>Euplotida</taxon>
        <taxon>Euplotidae</taxon>
        <taxon>Moneuplotes</taxon>
    </lineage>
</organism>
<proteinExistence type="predicted"/>
<dbReference type="PANTHER" id="PTHR12271:SF40">
    <property type="entry name" value="POLY(A) RNA POLYMERASE GLD2"/>
    <property type="match status" value="1"/>
</dbReference>
<dbReference type="SUPFAM" id="SSF81631">
    <property type="entry name" value="PAP/OAS1 substrate-binding domain"/>
    <property type="match status" value="1"/>
</dbReference>
<dbReference type="Gene3D" id="1.10.1410.10">
    <property type="match status" value="1"/>
</dbReference>
<dbReference type="PANTHER" id="PTHR12271">
    <property type="entry name" value="POLY A POLYMERASE CID PAP -RELATED"/>
    <property type="match status" value="1"/>
</dbReference>
<evidence type="ECO:0000313" key="1">
    <source>
        <dbReference type="EMBL" id="CAI2387287.1"/>
    </source>
</evidence>